<sequence>MKTSRGRELLTDSQRTELIQTLKTTGFQAGWSYTHFKRISHSVIQYIA</sequence>
<evidence type="ECO:0000313" key="2">
    <source>
        <dbReference type="Proteomes" id="UP000600565"/>
    </source>
</evidence>
<accession>A0ABR8XS73</accession>
<dbReference type="EMBL" id="JACSPW010000023">
    <property type="protein sequence ID" value="MBD8034798.1"/>
    <property type="molecule type" value="Genomic_DNA"/>
</dbReference>
<gene>
    <name evidence="1" type="ORF">H9632_17175</name>
</gene>
<reference evidence="1 2" key="1">
    <citation type="submission" date="2020-08" db="EMBL/GenBank/DDBJ databases">
        <title>A Genomic Blueprint of the Chicken Gut Microbiome.</title>
        <authorList>
            <person name="Gilroy R."/>
            <person name="Ravi A."/>
            <person name="Getino M."/>
            <person name="Pursley I."/>
            <person name="Horton D.L."/>
            <person name="Alikhan N.-F."/>
            <person name="Baker D."/>
            <person name="Gharbi K."/>
            <person name="Hall N."/>
            <person name="Watson M."/>
            <person name="Adriaenssens E.M."/>
            <person name="Foster-Nyarko E."/>
            <person name="Jarju S."/>
            <person name="Secka A."/>
            <person name="Antonio M."/>
            <person name="Oren A."/>
            <person name="Chaudhuri R."/>
            <person name="La Ragione R.M."/>
            <person name="Hildebrand F."/>
            <person name="Pallen M.J."/>
        </authorList>
    </citation>
    <scope>NUCLEOTIDE SEQUENCE [LARGE SCALE GENOMIC DNA]</scope>
    <source>
        <strain evidence="1 2">Sa1YVA6</strain>
    </source>
</reference>
<comment type="caution">
    <text evidence="1">The sequence shown here is derived from an EMBL/GenBank/DDBJ whole genome shotgun (WGS) entry which is preliminary data.</text>
</comment>
<evidence type="ECO:0000313" key="1">
    <source>
        <dbReference type="EMBL" id="MBD8034798.1"/>
    </source>
</evidence>
<organism evidence="1 2">
    <name type="scientific">Solibacillus merdavium</name>
    <dbReference type="NCBI Taxonomy" id="2762218"/>
    <lineage>
        <taxon>Bacteria</taxon>
        <taxon>Bacillati</taxon>
        <taxon>Bacillota</taxon>
        <taxon>Bacilli</taxon>
        <taxon>Bacillales</taxon>
        <taxon>Caryophanaceae</taxon>
        <taxon>Solibacillus</taxon>
    </lineage>
</organism>
<keyword evidence="2" id="KW-1185">Reference proteome</keyword>
<proteinExistence type="predicted"/>
<name>A0ABR8XS73_9BACL</name>
<dbReference type="Proteomes" id="UP000600565">
    <property type="component" value="Unassembled WGS sequence"/>
</dbReference>
<protein>
    <submittedName>
        <fullName evidence="1">Uncharacterized protein</fullName>
    </submittedName>
</protein>
<dbReference type="RefSeq" id="WP_191705284.1">
    <property type="nucleotide sequence ID" value="NZ_JACSPW010000023.1"/>
</dbReference>